<protein>
    <recommendedName>
        <fullName evidence="3">Flagellar protein FliT</fullName>
    </recommendedName>
</protein>
<evidence type="ECO:0008006" key="3">
    <source>
        <dbReference type="Google" id="ProtNLM"/>
    </source>
</evidence>
<evidence type="ECO:0000313" key="2">
    <source>
        <dbReference type="Proteomes" id="UP000218437"/>
    </source>
</evidence>
<proteinExistence type="predicted"/>
<keyword evidence="2" id="KW-1185">Reference proteome</keyword>
<dbReference type="Proteomes" id="UP000218437">
    <property type="component" value="Chromosome"/>
</dbReference>
<accession>A0A290WVQ7</accession>
<evidence type="ECO:0000313" key="1">
    <source>
        <dbReference type="EMBL" id="ATD60995.1"/>
    </source>
</evidence>
<dbReference type="RefSeq" id="WP_096235037.1">
    <property type="nucleotide sequence ID" value="NZ_CP023422.1"/>
</dbReference>
<dbReference type="KEGG" id="jsv:CNX70_13110"/>
<gene>
    <name evidence="1" type="ORF">CNX70_13110</name>
</gene>
<dbReference type="EMBL" id="CP023422">
    <property type="protein sequence ID" value="ATD60995.1"/>
    <property type="molecule type" value="Genomic_DNA"/>
</dbReference>
<dbReference type="AlphaFoldDB" id="A0A290WVQ7"/>
<organism evidence="1 2">
    <name type="scientific">Janthinobacterium svalbardensis</name>
    <dbReference type="NCBI Taxonomy" id="368607"/>
    <lineage>
        <taxon>Bacteria</taxon>
        <taxon>Pseudomonadati</taxon>
        <taxon>Pseudomonadota</taxon>
        <taxon>Betaproteobacteria</taxon>
        <taxon>Burkholderiales</taxon>
        <taxon>Oxalobacteraceae</taxon>
        <taxon>Janthinobacterium</taxon>
    </lineage>
</organism>
<sequence length="102" mass="11330">MDSSPLSLQLTREVLAATASQNWDALELLDRKLAQHLASLGILSEREKAALLALRKAHAQAYQACSDEKHRLGMQLGEIHSKQEGWVAYAIENAMYQDENPA</sequence>
<reference evidence="1 2" key="1">
    <citation type="submission" date="2017-09" db="EMBL/GenBank/DDBJ databases">
        <title>Complete genome sequence of Janthinobacterium svalbardensis PAMC 27463.</title>
        <authorList>
            <person name="Cho Y.-J."/>
            <person name="Cho A."/>
            <person name="Kim O.-S."/>
            <person name="Lee J.-I."/>
        </authorList>
    </citation>
    <scope>NUCLEOTIDE SEQUENCE [LARGE SCALE GENOMIC DNA]</scope>
    <source>
        <strain evidence="1 2">PAMC 27463</strain>
    </source>
</reference>
<name>A0A290WVQ7_9BURK</name>